<dbReference type="OrthoDB" id="3237509at2"/>
<accession>A0A5B2XGF7</accession>
<dbReference type="GO" id="GO:0003677">
    <property type="term" value="F:DNA binding"/>
    <property type="evidence" value="ECO:0007669"/>
    <property type="project" value="UniProtKB-KW"/>
</dbReference>
<dbReference type="Proteomes" id="UP000323454">
    <property type="component" value="Unassembled WGS sequence"/>
</dbReference>
<dbReference type="InterPro" id="IPR000835">
    <property type="entry name" value="HTH_MarR-typ"/>
</dbReference>
<evidence type="ECO:0000259" key="4">
    <source>
        <dbReference type="PROSITE" id="PS50995"/>
    </source>
</evidence>
<feature type="domain" description="HTH marR-type" evidence="4">
    <location>
        <begin position="1"/>
        <end position="165"/>
    </location>
</feature>
<dbReference type="PANTHER" id="PTHR42756">
    <property type="entry name" value="TRANSCRIPTIONAL REGULATOR, MARR"/>
    <property type="match status" value="1"/>
</dbReference>
<organism evidence="5 6">
    <name type="scientific">Solihabitans fulvus</name>
    <dbReference type="NCBI Taxonomy" id="1892852"/>
    <lineage>
        <taxon>Bacteria</taxon>
        <taxon>Bacillati</taxon>
        <taxon>Actinomycetota</taxon>
        <taxon>Actinomycetes</taxon>
        <taxon>Pseudonocardiales</taxon>
        <taxon>Pseudonocardiaceae</taxon>
        <taxon>Solihabitans</taxon>
    </lineage>
</organism>
<evidence type="ECO:0000256" key="2">
    <source>
        <dbReference type="ARBA" id="ARBA00023125"/>
    </source>
</evidence>
<dbReference type="PANTHER" id="PTHR42756:SF1">
    <property type="entry name" value="TRANSCRIPTIONAL REPRESSOR OF EMRAB OPERON"/>
    <property type="match status" value="1"/>
</dbReference>
<keyword evidence="6" id="KW-1185">Reference proteome</keyword>
<evidence type="ECO:0000313" key="6">
    <source>
        <dbReference type="Proteomes" id="UP000323454"/>
    </source>
</evidence>
<evidence type="ECO:0000256" key="1">
    <source>
        <dbReference type="ARBA" id="ARBA00023015"/>
    </source>
</evidence>
<name>A0A5B2XGF7_9PSEU</name>
<keyword evidence="1" id="KW-0805">Transcription regulation</keyword>
<dbReference type="Gene3D" id="1.10.10.10">
    <property type="entry name" value="Winged helix-like DNA-binding domain superfamily/Winged helix DNA-binding domain"/>
    <property type="match status" value="1"/>
</dbReference>
<proteinExistence type="predicted"/>
<dbReference type="InterPro" id="IPR036390">
    <property type="entry name" value="WH_DNA-bd_sf"/>
</dbReference>
<keyword evidence="2" id="KW-0238">DNA-binding</keyword>
<dbReference type="PRINTS" id="PR00598">
    <property type="entry name" value="HTHMARR"/>
</dbReference>
<sequence length="173" mass="18903">MWGTMRGVRDAVDMIIEQWRTQRPGIGPEPIGVVGRVSRLESLLGKGIADNFAKHGLGPWEFDVLATLRRAGEPFVRTVGSLQGSMMISSGTMTHRLDRLEQRALVGRAPDPNDRRGVLVRLTPEGLALVDEVVVTHLATERTLLAGLTQAEQDQLAALLRTLLLHLGDTAPE</sequence>
<protein>
    <submittedName>
        <fullName evidence="5">MarR family transcriptional regulator</fullName>
    </submittedName>
</protein>
<dbReference type="AlphaFoldDB" id="A0A5B2XGF7"/>
<reference evidence="5 6" key="2">
    <citation type="submission" date="2019-09" db="EMBL/GenBank/DDBJ databases">
        <authorList>
            <person name="Jin C."/>
        </authorList>
    </citation>
    <scope>NUCLEOTIDE SEQUENCE [LARGE SCALE GENOMIC DNA]</scope>
    <source>
        <strain evidence="5 6">AN110305</strain>
    </source>
</reference>
<evidence type="ECO:0000256" key="3">
    <source>
        <dbReference type="ARBA" id="ARBA00023163"/>
    </source>
</evidence>
<evidence type="ECO:0000313" key="5">
    <source>
        <dbReference type="EMBL" id="KAA2262169.1"/>
    </source>
</evidence>
<dbReference type="SMART" id="SM00347">
    <property type="entry name" value="HTH_MARR"/>
    <property type="match status" value="1"/>
</dbReference>
<dbReference type="InterPro" id="IPR036388">
    <property type="entry name" value="WH-like_DNA-bd_sf"/>
</dbReference>
<dbReference type="GO" id="GO:0003700">
    <property type="term" value="F:DNA-binding transcription factor activity"/>
    <property type="evidence" value="ECO:0007669"/>
    <property type="project" value="InterPro"/>
</dbReference>
<dbReference type="PROSITE" id="PS50995">
    <property type="entry name" value="HTH_MARR_2"/>
    <property type="match status" value="1"/>
</dbReference>
<comment type="caution">
    <text evidence="5">The sequence shown here is derived from an EMBL/GenBank/DDBJ whole genome shotgun (WGS) entry which is preliminary data.</text>
</comment>
<gene>
    <name evidence="5" type="ORF">F0L68_12765</name>
</gene>
<dbReference type="Pfam" id="PF01047">
    <property type="entry name" value="MarR"/>
    <property type="match status" value="1"/>
</dbReference>
<reference evidence="5 6" key="1">
    <citation type="submission" date="2019-09" db="EMBL/GenBank/DDBJ databases">
        <title>Goodfellowia gen. nov., a new genus of the Pseudonocardineae related to Actinoalloteichus, containing Goodfellowia coeruleoviolacea gen. nov., comb. nov. gen. nov., comb. nov.</title>
        <authorList>
            <person name="Labeda D."/>
        </authorList>
    </citation>
    <scope>NUCLEOTIDE SEQUENCE [LARGE SCALE GENOMIC DNA]</scope>
    <source>
        <strain evidence="5 6">AN110305</strain>
    </source>
</reference>
<dbReference type="SUPFAM" id="SSF46785">
    <property type="entry name" value="Winged helix' DNA-binding domain"/>
    <property type="match status" value="1"/>
</dbReference>
<keyword evidence="3" id="KW-0804">Transcription</keyword>
<dbReference type="EMBL" id="VUOB01000022">
    <property type="protein sequence ID" value="KAA2262169.1"/>
    <property type="molecule type" value="Genomic_DNA"/>
</dbReference>